<keyword evidence="4 7" id="KW-0812">Transmembrane</keyword>
<dbReference type="InterPro" id="IPR005115">
    <property type="entry name" value="Gly_transporter"/>
</dbReference>
<feature type="transmembrane region" description="Helical" evidence="7">
    <location>
        <begin position="108"/>
        <end position="127"/>
    </location>
</feature>
<evidence type="ECO:0000313" key="9">
    <source>
        <dbReference type="EMBL" id="XBH16116.1"/>
    </source>
</evidence>
<dbReference type="AlphaFoldDB" id="A0AAU7DFJ7"/>
<evidence type="ECO:0000259" key="8">
    <source>
        <dbReference type="Pfam" id="PF03458"/>
    </source>
</evidence>
<dbReference type="PANTHER" id="PTHR30506">
    <property type="entry name" value="INNER MEMBRANE PROTEIN"/>
    <property type="match status" value="1"/>
</dbReference>
<dbReference type="PANTHER" id="PTHR30506:SF3">
    <property type="entry name" value="UPF0126 INNER MEMBRANE PROTEIN YADS-RELATED"/>
    <property type="match status" value="1"/>
</dbReference>
<dbReference type="Pfam" id="PF03458">
    <property type="entry name" value="Gly_transporter"/>
    <property type="match status" value="2"/>
</dbReference>
<feature type="domain" description="Glycine transporter" evidence="8">
    <location>
        <begin position="22"/>
        <end position="96"/>
    </location>
</feature>
<evidence type="ECO:0000256" key="6">
    <source>
        <dbReference type="ARBA" id="ARBA00023136"/>
    </source>
</evidence>
<feature type="transmembrane region" description="Helical" evidence="7">
    <location>
        <begin position="165"/>
        <end position="183"/>
    </location>
</feature>
<comment type="subcellular location">
    <subcellularLocation>
        <location evidence="1">Cell membrane</location>
        <topology evidence="1">Multi-pass membrane protein</topology>
    </subcellularLocation>
</comment>
<accession>A0AAU7DFJ7</accession>
<comment type="similarity">
    <text evidence="2">Belongs to the UPF0126 family.</text>
</comment>
<keyword evidence="3" id="KW-1003">Cell membrane</keyword>
<dbReference type="GO" id="GO:0005886">
    <property type="term" value="C:plasma membrane"/>
    <property type="evidence" value="ECO:0007669"/>
    <property type="project" value="UniProtKB-SubCell"/>
</dbReference>
<feature type="transmembrane region" description="Helical" evidence="7">
    <location>
        <begin position="15"/>
        <end position="34"/>
    </location>
</feature>
<organism evidence="9">
    <name type="scientific">Telmatobacter sp. DSM 110680</name>
    <dbReference type="NCBI Taxonomy" id="3036704"/>
    <lineage>
        <taxon>Bacteria</taxon>
        <taxon>Pseudomonadati</taxon>
        <taxon>Acidobacteriota</taxon>
        <taxon>Terriglobia</taxon>
        <taxon>Terriglobales</taxon>
        <taxon>Acidobacteriaceae</taxon>
        <taxon>Telmatobacter</taxon>
    </lineage>
</organism>
<feature type="domain" description="Glycine transporter" evidence="8">
    <location>
        <begin position="108"/>
        <end position="179"/>
    </location>
</feature>
<feature type="transmembrane region" description="Helical" evidence="7">
    <location>
        <begin position="189"/>
        <end position="210"/>
    </location>
</feature>
<evidence type="ECO:0000256" key="3">
    <source>
        <dbReference type="ARBA" id="ARBA00022475"/>
    </source>
</evidence>
<dbReference type="RefSeq" id="WP_348261347.1">
    <property type="nucleotide sequence ID" value="NZ_CP121196.1"/>
</dbReference>
<reference evidence="9" key="1">
    <citation type="submission" date="2023-03" db="EMBL/GenBank/DDBJ databases">
        <title>Edaphobacter sp.</title>
        <authorList>
            <person name="Huber K.J."/>
            <person name="Papendorf J."/>
            <person name="Pilke C."/>
            <person name="Bunk B."/>
            <person name="Sproeer C."/>
            <person name="Pester M."/>
        </authorList>
    </citation>
    <scope>NUCLEOTIDE SEQUENCE</scope>
    <source>
        <strain evidence="9">DSM 110680</strain>
    </source>
</reference>
<sequence length="222" mass="23257">MASLVNELLTYGQHLAGPFLVALDLLGTFVFALSGAAAGVKSKLDLFGLMVLAFATGNAGGITRDLLIGAVPPAAIRDWRYLGVCIVAGLVTFWWYPNIDVQRRPVLLFDGAGLALFAVTGTQKALAAGLNPVMAAIMGMLTGIGGGMLRDVLVNETPTVLRADLYAVAALAAGVVVVTGNVLHFPSFAFMTAGALLCFWLRVMAIFRGWHLPIAGTGSRSH</sequence>
<evidence type="ECO:0000256" key="2">
    <source>
        <dbReference type="ARBA" id="ARBA00008193"/>
    </source>
</evidence>
<name>A0AAU7DFJ7_9BACT</name>
<evidence type="ECO:0000256" key="4">
    <source>
        <dbReference type="ARBA" id="ARBA00022692"/>
    </source>
</evidence>
<dbReference type="EMBL" id="CP121196">
    <property type="protein sequence ID" value="XBH16116.1"/>
    <property type="molecule type" value="Genomic_DNA"/>
</dbReference>
<feature type="transmembrane region" description="Helical" evidence="7">
    <location>
        <begin position="79"/>
        <end position="96"/>
    </location>
</feature>
<evidence type="ECO:0000256" key="1">
    <source>
        <dbReference type="ARBA" id="ARBA00004651"/>
    </source>
</evidence>
<proteinExistence type="inferred from homology"/>
<feature type="transmembrane region" description="Helical" evidence="7">
    <location>
        <begin position="46"/>
        <end position="67"/>
    </location>
</feature>
<keyword evidence="5 7" id="KW-1133">Transmembrane helix</keyword>
<keyword evidence="6 7" id="KW-0472">Membrane</keyword>
<protein>
    <submittedName>
        <fullName evidence="9">Trimeric intracellular cation channel family protein</fullName>
    </submittedName>
</protein>
<gene>
    <name evidence="9" type="ORF">P8935_16255</name>
</gene>
<feature type="transmembrane region" description="Helical" evidence="7">
    <location>
        <begin position="133"/>
        <end position="153"/>
    </location>
</feature>
<evidence type="ECO:0000256" key="5">
    <source>
        <dbReference type="ARBA" id="ARBA00022989"/>
    </source>
</evidence>
<evidence type="ECO:0000256" key="7">
    <source>
        <dbReference type="SAM" id="Phobius"/>
    </source>
</evidence>